<organism evidence="13 14">
    <name type="scientific">Cohnella fermenti</name>
    <dbReference type="NCBI Taxonomy" id="2565925"/>
    <lineage>
        <taxon>Bacteria</taxon>
        <taxon>Bacillati</taxon>
        <taxon>Bacillota</taxon>
        <taxon>Bacilli</taxon>
        <taxon>Bacillales</taxon>
        <taxon>Paenibacillaceae</taxon>
        <taxon>Cohnella</taxon>
    </lineage>
</organism>
<feature type="modified residue" description="4-aspartylphosphate" evidence="9">
    <location>
        <position position="773"/>
    </location>
</feature>
<keyword evidence="8" id="KW-0902">Two-component regulatory system</keyword>
<dbReference type="InterPro" id="IPR011006">
    <property type="entry name" value="CheY-like_superfamily"/>
</dbReference>
<feature type="domain" description="Histidine kinase" evidence="11">
    <location>
        <begin position="442"/>
        <end position="658"/>
    </location>
</feature>
<dbReference type="CDD" id="cd00082">
    <property type="entry name" value="HisKA"/>
    <property type="match status" value="1"/>
</dbReference>
<feature type="transmembrane region" description="Helical" evidence="10">
    <location>
        <begin position="395"/>
        <end position="412"/>
    </location>
</feature>
<feature type="transmembrane region" description="Helical" evidence="10">
    <location>
        <begin position="369"/>
        <end position="389"/>
    </location>
</feature>
<proteinExistence type="predicted"/>
<dbReference type="GO" id="GO:0005524">
    <property type="term" value="F:ATP binding"/>
    <property type="evidence" value="ECO:0007669"/>
    <property type="project" value="UniProtKB-KW"/>
</dbReference>
<feature type="transmembrane region" description="Helical" evidence="10">
    <location>
        <begin position="246"/>
        <end position="264"/>
    </location>
</feature>
<dbReference type="CDD" id="cd17574">
    <property type="entry name" value="REC_OmpR"/>
    <property type="match status" value="1"/>
</dbReference>
<dbReference type="Pfam" id="PF00072">
    <property type="entry name" value="Response_reg"/>
    <property type="match status" value="1"/>
</dbReference>
<dbReference type="SUPFAM" id="SSF52172">
    <property type="entry name" value="CheY-like"/>
    <property type="match status" value="1"/>
</dbReference>
<dbReference type="InterPro" id="IPR036890">
    <property type="entry name" value="HATPase_C_sf"/>
</dbReference>
<dbReference type="Gene3D" id="1.10.287.130">
    <property type="match status" value="1"/>
</dbReference>
<dbReference type="Pfam" id="PF06580">
    <property type="entry name" value="His_kinase"/>
    <property type="match status" value="1"/>
</dbReference>
<dbReference type="InterPro" id="IPR003661">
    <property type="entry name" value="HisK_dim/P_dom"/>
</dbReference>
<name>A0A4S4BUI1_9BACL</name>
<keyword evidence="10" id="KW-0472">Membrane</keyword>
<dbReference type="EC" id="2.7.13.3" evidence="2"/>
<keyword evidence="10" id="KW-0812">Transmembrane</keyword>
<dbReference type="InterPro" id="IPR036097">
    <property type="entry name" value="HisK_dim/P_sf"/>
</dbReference>
<dbReference type="InterPro" id="IPR011623">
    <property type="entry name" value="7TMR_DISM_rcpt_extracell_dom1"/>
</dbReference>
<dbReference type="InterPro" id="IPR008979">
    <property type="entry name" value="Galactose-bd-like_sf"/>
</dbReference>
<dbReference type="SUPFAM" id="SSF55874">
    <property type="entry name" value="ATPase domain of HSP90 chaperone/DNA topoisomerase II/histidine kinase"/>
    <property type="match status" value="2"/>
</dbReference>
<evidence type="ECO:0000256" key="8">
    <source>
        <dbReference type="ARBA" id="ARBA00023012"/>
    </source>
</evidence>
<evidence type="ECO:0000259" key="12">
    <source>
        <dbReference type="PROSITE" id="PS50110"/>
    </source>
</evidence>
<sequence>MRHKWMLFFRNPFVLLALFVLLLLGGRTVWYNHYTLPEHPRAIQGILDMRNWDFERSRMIPLEGEWEFYPDRLLSEEEVQAGNAGSPRYLRTPGDWRSAWSSDSGDPYGYGTYRLRILLDGSLEQPYEFWFDNVRTSSQVEINGKVLARLGHPGERRQDYTPVMRSYTVSYAANGEKEIDLLVQVANFDEPRYGGITSAVRFGSQAAIDTERWYSIGLQLVAFVIFLLHGLYALILYALNPRQRSLIVFGLFLICVAATIVASSDRLLLQWLPLSYSAMTKTARLSYVFVSFLMTAMTLKLTGLDVRSRWLRLYAVVLAVSSVFMIAAPIRIVETARLLYTVLYLLPILAVVALFVWKVRRSPKDNLLLLLAATAAASSVFWGVFQSFGAAPAEFYPLDMIAALIAFSTFWFRQYFYNAHEIVRLNDRLKRNDRLKDEFLAHTAHELRTPLHGIINVAQTVLNEERASLRAQNAANMELLLTVGRRMSQLVNDLLDLARLQEKRIVLQPERLSLQAAASGVIAMLAYLAAAKPGLKVRMDIPESFPPVYADEKRIVQILFNLLHNAIKYTESGTIVLSAEAVGGMAAVHVKDTGIGMNEETQARVFRSYEQGSHGIGGGIGLGLTICKQLAELHGGQLTLKSEPNRGSDFAFTIPLYIGDPNALRETAAAREDGGSDDRPPTLNSVWEEARRAVAPLTAARLPEAPPGWPPPASVFPPAAELPKVLVVDDDPVNLEVLTGVLSADRYCVTTAGSGPQALTLLGTMKWDLVIADVMMPRMSGYELTLEIRKQFSISELPILLLTARSQPEDIYAGFAAGANDYVTKPADAAELQARVWSLTALKRSVQMSLRMEAAYLQAQIRPHFLFNTLNSLIALSDIDLDRMRMLGEAFTSFLRISFDFLNTETMVPLAHELELVRAYLYIEKERFDDRLRVEWQVEEGVAVQLPPLTIQPLVENAVRHGLLNRARGGTVWIRLAASPEGVRVEVEDDGKGMDEHTARELLADGRKSGGGIGLLNTDRRLRQAYGLGLAIRSAPGQGTSVSFVVPAD</sequence>
<dbReference type="PANTHER" id="PTHR43047">
    <property type="entry name" value="TWO-COMPONENT HISTIDINE PROTEIN KINASE"/>
    <property type="match status" value="1"/>
</dbReference>
<evidence type="ECO:0000313" key="13">
    <source>
        <dbReference type="EMBL" id="THF78759.1"/>
    </source>
</evidence>
<dbReference type="InterPro" id="IPR001789">
    <property type="entry name" value="Sig_transdc_resp-reg_receiver"/>
</dbReference>
<dbReference type="Proteomes" id="UP000310636">
    <property type="component" value="Unassembled WGS sequence"/>
</dbReference>
<evidence type="ECO:0000259" key="11">
    <source>
        <dbReference type="PROSITE" id="PS50109"/>
    </source>
</evidence>
<evidence type="ECO:0000256" key="7">
    <source>
        <dbReference type="ARBA" id="ARBA00022840"/>
    </source>
</evidence>
<dbReference type="GO" id="GO:0016020">
    <property type="term" value="C:membrane"/>
    <property type="evidence" value="ECO:0007669"/>
    <property type="project" value="InterPro"/>
</dbReference>
<dbReference type="EMBL" id="SSOB01000015">
    <property type="protein sequence ID" value="THF78759.1"/>
    <property type="molecule type" value="Genomic_DNA"/>
</dbReference>
<dbReference type="SMART" id="SM00387">
    <property type="entry name" value="HATPase_c"/>
    <property type="match status" value="2"/>
</dbReference>
<evidence type="ECO:0000256" key="10">
    <source>
        <dbReference type="SAM" id="Phobius"/>
    </source>
</evidence>
<evidence type="ECO:0000256" key="2">
    <source>
        <dbReference type="ARBA" id="ARBA00012438"/>
    </source>
</evidence>
<dbReference type="GO" id="GO:0000155">
    <property type="term" value="F:phosphorelay sensor kinase activity"/>
    <property type="evidence" value="ECO:0007669"/>
    <property type="project" value="InterPro"/>
</dbReference>
<keyword evidence="14" id="KW-1185">Reference proteome</keyword>
<keyword evidence="7" id="KW-0067">ATP-binding</keyword>
<evidence type="ECO:0000256" key="6">
    <source>
        <dbReference type="ARBA" id="ARBA00022777"/>
    </source>
</evidence>
<feature type="transmembrane region" description="Helical" evidence="10">
    <location>
        <begin position="313"/>
        <end position="332"/>
    </location>
</feature>
<protein>
    <recommendedName>
        <fullName evidence="2">histidine kinase</fullName>
        <ecNumber evidence="2">2.7.13.3</ecNumber>
    </recommendedName>
</protein>
<dbReference type="InterPro" id="IPR010559">
    <property type="entry name" value="Sig_transdc_His_kin_internal"/>
</dbReference>
<evidence type="ECO:0000256" key="3">
    <source>
        <dbReference type="ARBA" id="ARBA00022553"/>
    </source>
</evidence>
<reference evidence="13 14" key="1">
    <citation type="submission" date="2019-04" db="EMBL/GenBank/DDBJ databases">
        <title>Cohnella sp. nov. isolated from preserved vegetables.</title>
        <authorList>
            <person name="Lin S.-Y."/>
            <person name="Hung M.-H."/>
            <person name="Young C.-C."/>
        </authorList>
    </citation>
    <scope>NUCLEOTIDE SEQUENCE [LARGE SCALE GENOMIC DNA]</scope>
    <source>
        <strain evidence="13 14">CC-MHH1044</strain>
    </source>
</reference>
<keyword evidence="4" id="KW-0808">Transferase</keyword>
<dbReference type="PRINTS" id="PR00344">
    <property type="entry name" value="BCTRLSENSOR"/>
</dbReference>
<feature type="domain" description="Histidine kinase" evidence="11">
    <location>
        <begin position="951"/>
        <end position="1049"/>
    </location>
</feature>
<dbReference type="PROSITE" id="PS50109">
    <property type="entry name" value="HIS_KIN"/>
    <property type="match status" value="2"/>
</dbReference>
<keyword evidence="5" id="KW-0547">Nucleotide-binding</keyword>
<evidence type="ECO:0000256" key="1">
    <source>
        <dbReference type="ARBA" id="ARBA00000085"/>
    </source>
</evidence>
<keyword evidence="3 9" id="KW-0597">Phosphoprotein</keyword>
<feature type="domain" description="Response regulatory" evidence="12">
    <location>
        <begin position="724"/>
        <end position="840"/>
    </location>
</feature>
<dbReference type="Gene3D" id="2.60.120.260">
    <property type="entry name" value="Galactose-binding domain-like"/>
    <property type="match status" value="1"/>
</dbReference>
<dbReference type="PROSITE" id="PS50110">
    <property type="entry name" value="RESPONSE_REGULATORY"/>
    <property type="match status" value="1"/>
</dbReference>
<feature type="transmembrane region" description="Helical" evidence="10">
    <location>
        <begin position="213"/>
        <end position="239"/>
    </location>
</feature>
<dbReference type="AlphaFoldDB" id="A0A4S4BUI1"/>
<accession>A0A4S4BUI1</accession>
<dbReference type="InterPro" id="IPR005467">
    <property type="entry name" value="His_kinase_dom"/>
</dbReference>
<evidence type="ECO:0000256" key="4">
    <source>
        <dbReference type="ARBA" id="ARBA00022679"/>
    </source>
</evidence>
<dbReference type="SMART" id="SM00448">
    <property type="entry name" value="REC"/>
    <property type="match status" value="1"/>
</dbReference>
<dbReference type="Pfam" id="PF00512">
    <property type="entry name" value="HisKA"/>
    <property type="match status" value="1"/>
</dbReference>
<dbReference type="Gene3D" id="3.40.50.2300">
    <property type="match status" value="1"/>
</dbReference>
<dbReference type="InterPro" id="IPR004358">
    <property type="entry name" value="Sig_transdc_His_kin-like_C"/>
</dbReference>
<feature type="transmembrane region" description="Helical" evidence="10">
    <location>
        <begin position="512"/>
        <end position="530"/>
    </location>
</feature>
<dbReference type="SUPFAM" id="SSF47384">
    <property type="entry name" value="Homodimeric domain of signal transducing histidine kinase"/>
    <property type="match status" value="1"/>
</dbReference>
<dbReference type="SUPFAM" id="SSF49785">
    <property type="entry name" value="Galactose-binding domain-like"/>
    <property type="match status" value="1"/>
</dbReference>
<dbReference type="Pfam" id="PF02518">
    <property type="entry name" value="HATPase_c"/>
    <property type="match status" value="2"/>
</dbReference>
<dbReference type="SMART" id="SM00388">
    <property type="entry name" value="HisKA"/>
    <property type="match status" value="1"/>
</dbReference>
<evidence type="ECO:0000256" key="5">
    <source>
        <dbReference type="ARBA" id="ARBA00022741"/>
    </source>
</evidence>
<feature type="transmembrane region" description="Helical" evidence="10">
    <location>
        <begin position="338"/>
        <end position="357"/>
    </location>
</feature>
<feature type="transmembrane region" description="Helical" evidence="10">
    <location>
        <begin position="284"/>
        <end position="301"/>
    </location>
</feature>
<evidence type="ECO:0000256" key="9">
    <source>
        <dbReference type="PROSITE-ProRule" id="PRU00169"/>
    </source>
</evidence>
<dbReference type="OrthoDB" id="9809348at2"/>
<comment type="caution">
    <text evidence="13">The sequence shown here is derived from an EMBL/GenBank/DDBJ whole genome shotgun (WGS) entry which is preliminary data.</text>
</comment>
<evidence type="ECO:0000313" key="14">
    <source>
        <dbReference type="Proteomes" id="UP000310636"/>
    </source>
</evidence>
<comment type="catalytic activity">
    <reaction evidence="1">
        <text>ATP + protein L-histidine = ADP + protein N-phospho-L-histidine.</text>
        <dbReference type="EC" id="2.7.13.3"/>
    </reaction>
</comment>
<gene>
    <name evidence="13" type="ORF">E6C55_13640</name>
</gene>
<dbReference type="InterPro" id="IPR003594">
    <property type="entry name" value="HATPase_dom"/>
</dbReference>
<keyword evidence="10" id="KW-1133">Transmembrane helix</keyword>
<keyword evidence="6" id="KW-0418">Kinase</keyword>
<dbReference type="Pfam" id="PF07695">
    <property type="entry name" value="7TMR-DISM_7TM"/>
    <property type="match status" value="1"/>
</dbReference>
<dbReference type="Gene3D" id="3.30.565.10">
    <property type="entry name" value="Histidine kinase-like ATPase, C-terminal domain"/>
    <property type="match status" value="2"/>
</dbReference>